<dbReference type="PANTHER" id="PTHR22726:SF1">
    <property type="entry name" value="METALLOENDOPEPTIDASE OMA1, MITOCHONDRIAL"/>
    <property type="match status" value="1"/>
</dbReference>
<evidence type="ECO:0000256" key="4">
    <source>
        <dbReference type="ARBA" id="ARBA00022801"/>
    </source>
</evidence>
<feature type="domain" description="Peptidase M48" evidence="7">
    <location>
        <begin position="67"/>
        <end position="256"/>
    </location>
</feature>
<proteinExistence type="predicted"/>
<keyword evidence="5" id="KW-0862">Zinc</keyword>
<organism evidence="8">
    <name type="scientific">marine metagenome</name>
    <dbReference type="NCBI Taxonomy" id="408172"/>
    <lineage>
        <taxon>unclassified sequences</taxon>
        <taxon>metagenomes</taxon>
        <taxon>ecological metagenomes</taxon>
    </lineage>
</organism>
<keyword evidence="6" id="KW-0482">Metalloprotease</keyword>
<dbReference type="GO" id="GO:0051603">
    <property type="term" value="P:proteolysis involved in protein catabolic process"/>
    <property type="evidence" value="ECO:0007669"/>
    <property type="project" value="TreeGrafter"/>
</dbReference>
<accession>A0A382JBQ7</accession>
<gene>
    <name evidence="8" type="ORF">METZ01_LOCUS261561</name>
</gene>
<evidence type="ECO:0000256" key="6">
    <source>
        <dbReference type="ARBA" id="ARBA00023049"/>
    </source>
</evidence>
<dbReference type="AlphaFoldDB" id="A0A382JBQ7"/>
<dbReference type="InterPro" id="IPR001915">
    <property type="entry name" value="Peptidase_M48"/>
</dbReference>
<reference evidence="8" key="1">
    <citation type="submission" date="2018-05" db="EMBL/GenBank/DDBJ databases">
        <authorList>
            <person name="Lanie J.A."/>
            <person name="Ng W.-L."/>
            <person name="Kazmierczak K.M."/>
            <person name="Andrzejewski T.M."/>
            <person name="Davidsen T.M."/>
            <person name="Wayne K.J."/>
            <person name="Tettelin H."/>
            <person name="Glass J.I."/>
            <person name="Rusch D."/>
            <person name="Podicherti R."/>
            <person name="Tsui H.-C.T."/>
            <person name="Winkler M.E."/>
        </authorList>
    </citation>
    <scope>NUCLEOTIDE SEQUENCE</scope>
</reference>
<name>A0A382JBQ7_9ZZZZ</name>
<dbReference type="InterPro" id="IPR051156">
    <property type="entry name" value="Mito/Outer_Membr_Metalloprot"/>
</dbReference>
<dbReference type="CDD" id="cd07333">
    <property type="entry name" value="M48C_bepA_like"/>
    <property type="match status" value="1"/>
</dbReference>
<evidence type="ECO:0000259" key="7">
    <source>
        <dbReference type="Pfam" id="PF01435"/>
    </source>
</evidence>
<evidence type="ECO:0000313" key="8">
    <source>
        <dbReference type="EMBL" id="SVC08707.1"/>
    </source>
</evidence>
<dbReference type="GO" id="GO:0046872">
    <property type="term" value="F:metal ion binding"/>
    <property type="evidence" value="ECO:0007669"/>
    <property type="project" value="UniProtKB-KW"/>
</dbReference>
<keyword evidence="2" id="KW-0645">Protease</keyword>
<dbReference type="GO" id="GO:0016020">
    <property type="term" value="C:membrane"/>
    <property type="evidence" value="ECO:0007669"/>
    <property type="project" value="TreeGrafter"/>
</dbReference>
<dbReference type="Gene3D" id="3.30.2010.10">
    <property type="entry name" value="Metalloproteases ('zincins'), catalytic domain"/>
    <property type="match status" value="1"/>
</dbReference>
<dbReference type="PANTHER" id="PTHR22726">
    <property type="entry name" value="METALLOENDOPEPTIDASE OMA1"/>
    <property type="match status" value="1"/>
</dbReference>
<keyword evidence="4" id="KW-0378">Hydrolase</keyword>
<keyword evidence="3" id="KW-0479">Metal-binding</keyword>
<sequence>MHSRSLIALFISLSLTGPPVYAQSEDLPDIGSPSDSVLSKQQEAQIGRTIYKSLWASGNILTDPEIQEYIQSLGLNLGSHAQNGEQRFRFFVVNDPAINAFALPGGVIGVHSGLLLATETESELAGVLAHEIAHVTQRHISRAIYANQKASILTMAALLGAILVGVAGGVDGEIVQGAVAASQGIAMQQQIGFTRSNESEADRVSVGVLANAGYDPMGMPDFFETMGRITGSSGSQIPEFLRSHPVSTDRVAESRARAEQYPELDRSDTIGYSLTKARVRLMTTGRPDVTLNYFINEQ</sequence>
<feature type="non-terminal residue" evidence="8">
    <location>
        <position position="298"/>
    </location>
</feature>
<dbReference type="Pfam" id="PF01435">
    <property type="entry name" value="Peptidase_M48"/>
    <property type="match status" value="1"/>
</dbReference>
<comment type="cofactor">
    <cofactor evidence="1">
        <name>Zn(2+)</name>
        <dbReference type="ChEBI" id="CHEBI:29105"/>
    </cofactor>
</comment>
<evidence type="ECO:0000256" key="1">
    <source>
        <dbReference type="ARBA" id="ARBA00001947"/>
    </source>
</evidence>
<protein>
    <recommendedName>
        <fullName evidence="7">Peptidase M48 domain-containing protein</fullName>
    </recommendedName>
</protein>
<evidence type="ECO:0000256" key="2">
    <source>
        <dbReference type="ARBA" id="ARBA00022670"/>
    </source>
</evidence>
<evidence type="ECO:0000256" key="5">
    <source>
        <dbReference type="ARBA" id="ARBA00022833"/>
    </source>
</evidence>
<dbReference type="GO" id="GO:0004222">
    <property type="term" value="F:metalloendopeptidase activity"/>
    <property type="evidence" value="ECO:0007669"/>
    <property type="project" value="InterPro"/>
</dbReference>
<dbReference type="EMBL" id="UINC01072802">
    <property type="protein sequence ID" value="SVC08707.1"/>
    <property type="molecule type" value="Genomic_DNA"/>
</dbReference>
<evidence type="ECO:0000256" key="3">
    <source>
        <dbReference type="ARBA" id="ARBA00022723"/>
    </source>
</evidence>